<sequence length="340" mass="39009">MPGRPDPNNPPLVVLRGPEHLDQWSLQTKNLARQLGCLTELQSCTVPFDETPAQTVDELLTRTRVDNANTIILSTISSPVYAHARILGYNTILGKNPTLLYRYVKWAASRMHIVHRGQQSDEEVNRMIVEYESLDEQFYPRQIRFQHVVEWLEKMIRRRYETGDTKTPRLLAVLDTISERETSRLRQEPVQEEKKEGAMTSRKRRRVDTPSETDGDTSQQGAVQQKDVQRKNVQKKDIQKNVDQKNVDQKKDVQKNDVQQSNVQHRNVHPGAAHNRDIQQRGAQERDNQLRNPQHKNVEQGGPALSSPRGIVRRRCPKRAGWSGGWDVDPDSTAKPSKSA</sequence>
<reference evidence="2 3" key="1">
    <citation type="journal article" date="2024" name="Commun. Biol.">
        <title>Comparative genomic analysis of thermophilic fungi reveals convergent evolutionary adaptations and gene losses.</title>
        <authorList>
            <person name="Steindorff A.S."/>
            <person name="Aguilar-Pontes M.V."/>
            <person name="Robinson A.J."/>
            <person name="Andreopoulos B."/>
            <person name="LaButti K."/>
            <person name="Kuo A."/>
            <person name="Mondo S."/>
            <person name="Riley R."/>
            <person name="Otillar R."/>
            <person name="Haridas S."/>
            <person name="Lipzen A."/>
            <person name="Grimwood J."/>
            <person name="Schmutz J."/>
            <person name="Clum A."/>
            <person name="Reid I.D."/>
            <person name="Moisan M.C."/>
            <person name="Butler G."/>
            <person name="Nguyen T.T.M."/>
            <person name="Dewar K."/>
            <person name="Conant G."/>
            <person name="Drula E."/>
            <person name="Henrissat B."/>
            <person name="Hansel C."/>
            <person name="Singer S."/>
            <person name="Hutchinson M.I."/>
            <person name="de Vries R.P."/>
            <person name="Natvig D.O."/>
            <person name="Powell A.J."/>
            <person name="Tsang A."/>
            <person name="Grigoriev I.V."/>
        </authorList>
    </citation>
    <scope>NUCLEOTIDE SEQUENCE [LARGE SCALE GENOMIC DNA]</scope>
    <source>
        <strain evidence="2 3">ATCC 24622</strain>
    </source>
</reference>
<dbReference type="Proteomes" id="UP001586593">
    <property type="component" value="Unassembled WGS sequence"/>
</dbReference>
<evidence type="ECO:0000256" key="1">
    <source>
        <dbReference type="SAM" id="MobiDB-lite"/>
    </source>
</evidence>
<dbReference type="EMBL" id="JAZHXJ010000199">
    <property type="protein sequence ID" value="KAL1869200.1"/>
    <property type="molecule type" value="Genomic_DNA"/>
</dbReference>
<evidence type="ECO:0000313" key="3">
    <source>
        <dbReference type="Proteomes" id="UP001586593"/>
    </source>
</evidence>
<comment type="caution">
    <text evidence="2">The sequence shown here is derived from an EMBL/GenBank/DDBJ whole genome shotgun (WGS) entry which is preliminary data.</text>
</comment>
<feature type="region of interest" description="Disordered" evidence="1">
    <location>
        <begin position="182"/>
        <end position="340"/>
    </location>
</feature>
<accession>A0ABR3WZX7</accession>
<evidence type="ECO:0000313" key="2">
    <source>
        <dbReference type="EMBL" id="KAL1869200.1"/>
    </source>
</evidence>
<feature type="compositionally biased region" description="Polar residues" evidence="1">
    <location>
        <begin position="210"/>
        <end position="223"/>
    </location>
</feature>
<protein>
    <submittedName>
        <fullName evidence="2">Uncharacterized protein</fullName>
    </submittedName>
</protein>
<gene>
    <name evidence="2" type="ORF">VTK73DRAFT_3201</name>
</gene>
<feature type="compositionally biased region" description="Basic and acidic residues" evidence="1">
    <location>
        <begin position="227"/>
        <end position="255"/>
    </location>
</feature>
<name>A0ABR3WZX7_9PEZI</name>
<organism evidence="2 3">
    <name type="scientific">Phialemonium thermophilum</name>
    <dbReference type="NCBI Taxonomy" id="223376"/>
    <lineage>
        <taxon>Eukaryota</taxon>
        <taxon>Fungi</taxon>
        <taxon>Dikarya</taxon>
        <taxon>Ascomycota</taxon>
        <taxon>Pezizomycotina</taxon>
        <taxon>Sordariomycetes</taxon>
        <taxon>Sordariomycetidae</taxon>
        <taxon>Cephalothecales</taxon>
        <taxon>Cephalothecaceae</taxon>
        <taxon>Phialemonium</taxon>
    </lineage>
</organism>
<proteinExistence type="predicted"/>
<keyword evidence="3" id="KW-1185">Reference proteome</keyword>
<feature type="compositionally biased region" description="Basic and acidic residues" evidence="1">
    <location>
        <begin position="274"/>
        <end position="289"/>
    </location>
</feature>
<feature type="compositionally biased region" description="Basic and acidic residues" evidence="1">
    <location>
        <begin position="182"/>
        <end position="197"/>
    </location>
</feature>